<dbReference type="OrthoDB" id="10252009at2759"/>
<dbReference type="PANTHER" id="PTHR46377:SF1">
    <property type="entry name" value="DUAL SPECIFICITY PROTEIN PHOSPHATASE 19"/>
    <property type="match status" value="1"/>
</dbReference>
<dbReference type="PANTHER" id="PTHR46377">
    <property type="entry name" value="DUAL SPECIFICITY PROTEIN PHOSPHATASE 19"/>
    <property type="match status" value="1"/>
</dbReference>
<dbReference type="InterPro" id="IPR016130">
    <property type="entry name" value="Tyr_Pase_AS"/>
</dbReference>
<dbReference type="CTD" id="4379907"/>
<evidence type="ECO:0000313" key="5">
    <source>
        <dbReference type="Proteomes" id="UP000515158"/>
    </source>
</evidence>
<dbReference type="InterPro" id="IPR000340">
    <property type="entry name" value="Dual-sp_phosphatase_cat-dom"/>
</dbReference>
<organism evidence="6">
    <name type="scientific">Thrips palmi</name>
    <name type="common">Melon thrips</name>
    <dbReference type="NCBI Taxonomy" id="161013"/>
    <lineage>
        <taxon>Eukaryota</taxon>
        <taxon>Metazoa</taxon>
        <taxon>Ecdysozoa</taxon>
        <taxon>Arthropoda</taxon>
        <taxon>Hexapoda</taxon>
        <taxon>Insecta</taxon>
        <taxon>Pterygota</taxon>
        <taxon>Neoptera</taxon>
        <taxon>Paraneoptera</taxon>
        <taxon>Thysanoptera</taxon>
        <taxon>Terebrantia</taxon>
        <taxon>Thripoidea</taxon>
        <taxon>Thripidae</taxon>
        <taxon>Thrips</taxon>
    </lineage>
</organism>
<accession>A0A6P8Z5P4</accession>
<evidence type="ECO:0000259" key="3">
    <source>
        <dbReference type="PROSITE" id="PS50054"/>
    </source>
</evidence>
<reference evidence="6" key="1">
    <citation type="submission" date="2025-08" db="UniProtKB">
        <authorList>
            <consortium name="RefSeq"/>
        </authorList>
    </citation>
    <scope>IDENTIFICATION</scope>
    <source>
        <tissue evidence="6">Total insect</tissue>
    </source>
</reference>
<dbReference type="GO" id="GO:0005737">
    <property type="term" value="C:cytoplasm"/>
    <property type="evidence" value="ECO:0007669"/>
    <property type="project" value="TreeGrafter"/>
</dbReference>
<dbReference type="InterPro" id="IPR020422">
    <property type="entry name" value="TYR_PHOSPHATASE_DUAL_dom"/>
</dbReference>
<dbReference type="InParanoid" id="A0A6P8Z5P4"/>
<dbReference type="GO" id="GO:0008579">
    <property type="term" value="F:JUN kinase phosphatase activity"/>
    <property type="evidence" value="ECO:0007669"/>
    <property type="project" value="TreeGrafter"/>
</dbReference>
<dbReference type="KEGG" id="tpal:117649268"/>
<proteinExistence type="predicted"/>
<dbReference type="PROSITE" id="PS50056">
    <property type="entry name" value="TYR_PHOSPHATASE_2"/>
    <property type="match status" value="1"/>
</dbReference>
<dbReference type="AlphaFoldDB" id="A0A6P8Z5P4"/>
<keyword evidence="5" id="KW-1185">Reference proteome</keyword>
<dbReference type="Pfam" id="PF00782">
    <property type="entry name" value="DSPc"/>
    <property type="match status" value="1"/>
</dbReference>
<keyword evidence="1" id="KW-0378">Hydrolase</keyword>
<feature type="domain" description="Tyrosine specific protein phosphatases" evidence="4">
    <location>
        <begin position="129"/>
        <end position="184"/>
    </location>
</feature>
<evidence type="ECO:0000259" key="4">
    <source>
        <dbReference type="PROSITE" id="PS50056"/>
    </source>
</evidence>
<name>A0A6P8Z5P4_THRPL</name>
<dbReference type="InterPro" id="IPR029021">
    <property type="entry name" value="Prot-tyrosine_phosphatase-like"/>
</dbReference>
<dbReference type="GeneID" id="117649268"/>
<feature type="domain" description="Tyrosine-protein phosphatase" evidence="3">
    <location>
        <begin position="62"/>
        <end position="205"/>
    </location>
</feature>
<gene>
    <name evidence="6" type="primary">LOC117649268</name>
</gene>
<protein>
    <submittedName>
        <fullName evidence="6">Dual specificity protein phosphatase 19</fullName>
    </submittedName>
</protein>
<evidence type="ECO:0000256" key="2">
    <source>
        <dbReference type="ARBA" id="ARBA00022912"/>
    </source>
</evidence>
<dbReference type="Gene3D" id="3.90.190.10">
    <property type="entry name" value="Protein tyrosine phosphatase superfamily"/>
    <property type="match status" value="1"/>
</dbReference>
<evidence type="ECO:0000313" key="6">
    <source>
        <dbReference type="RefSeq" id="XP_034247763.1"/>
    </source>
</evidence>
<dbReference type="CDD" id="cd14498">
    <property type="entry name" value="DSP"/>
    <property type="match status" value="1"/>
</dbReference>
<dbReference type="SMART" id="SM00195">
    <property type="entry name" value="DSPc"/>
    <property type="match status" value="1"/>
</dbReference>
<dbReference type="SUPFAM" id="SSF52799">
    <property type="entry name" value="(Phosphotyrosine protein) phosphatases II"/>
    <property type="match status" value="1"/>
</dbReference>
<evidence type="ECO:0000256" key="1">
    <source>
        <dbReference type="ARBA" id="ARBA00022801"/>
    </source>
</evidence>
<dbReference type="InterPro" id="IPR000387">
    <property type="entry name" value="Tyr_Pase_dom"/>
</dbReference>
<dbReference type="PROSITE" id="PS00383">
    <property type="entry name" value="TYR_PHOSPHATASE_1"/>
    <property type="match status" value="1"/>
</dbReference>
<keyword evidence="2" id="KW-0904">Protein phosphatase</keyword>
<dbReference type="Proteomes" id="UP000515158">
    <property type="component" value="Unplaced"/>
</dbReference>
<dbReference type="FunCoup" id="A0A6P8Z5P4">
    <property type="interactions" value="373"/>
</dbReference>
<sequence>MSFLHELNKKRTLLNHTCTRVTTIQGNTIIEEVVQGKQTSHEVPEKNQMCPGFVVDTKPDLQVAEILPSMLYLGSQDVTQDIELLKKYQITHILSIGVSVAPLPEMSQLCYTFVPALDLPDEKIDFALATALPLIEETISKGGSVFVHCNAGVSRSPMVVIAFLMVHRGFTYSKANALVKEKRPAAKPNAGFVRQLLELECKSQASSSNK</sequence>
<dbReference type="PROSITE" id="PS50054">
    <property type="entry name" value="TYR_PHOSPHATASE_DUAL"/>
    <property type="match status" value="1"/>
</dbReference>
<dbReference type="RefSeq" id="XP_034247763.1">
    <property type="nucleotide sequence ID" value="XM_034391872.1"/>
</dbReference>